<comment type="cofactor">
    <cofactor evidence="1 9">
        <name>Fe(2+)</name>
        <dbReference type="ChEBI" id="CHEBI:29033"/>
    </cofactor>
</comment>
<dbReference type="Pfam" id="PF06052">
    <property type="entry name" value="3-HAO"/>
    <property type="match status" value="1"/>
</dbReference>
<evidence type="ECO:0000256" key="5">
    <source>
        <dbReference type="ARBA" id="ARBA00022723"/>
    </source>
</evidence>
<keyword evidence="7 9" id="KW-0560">Oxidoreductase</keyword>
<keyword evidence="5 9" id="KW-0479">Metal-binding</keyword>
<dbReference type="AlphaFoldDB" id="A0A4C2E3V4"/>
<dbReference type="GO" id="GO:0005737">
    <property type="term" value="C:cytoplasm"/>
    <property type="evidence" value="ECO:0007669"/>
    <property type="project" value="UniProtKB-SubCell"/>
</dbReference>
<comment type="function">
    <text evidence="2 9">Catalyzes the oxidative ring opening of 3-hydroxyanthranilate to 2-amino-3-carboxymuconate semialdehyde, which spontaneously cyclizes to quinolinate.</text>
</comment>
<feature type="binding site" evidence="9">
    <location>
        <position position="68"/>
    </location>
    <ligand>
        <name>Fe cation</name>
        <dbReference type="ChEBI" id="CHEBI:24875"/>
        <note>catalytic</note>
    </ligand>
</feature>
<comment type="caution">
    <text evidence="10">The sequence shown here is derived from an EMBL/GenBank/DDBJ whole genome shotgun (WGS) entry which is preliminary data.</text>
</comment>
<dbReference type="UniPathway" id="UPA00253">
    <property type="reaction ID" value="UER00330"/>
</dbReference>
<dbReference type="OrthoDB" id="204928at2759"/>
<dbReference type="InterPro" id="IPR010329">
    <property type="entry name" value="3hydroanth_dOase"/>
</dbReference>
<evidence type="ECO:0000313" key="10">
    <source>
        <dbReference type="EMBL" id="GCE98611.1"/>
    </source>
</evidence>
<proteinExistence type="inferred from homology"/>
<dbReference type="PANTHER" id="PTHR15497">
    <property type="entry name" value="3-HYDROXYANTHRANILATE 3,4-DIOXYGENASE"/>
    <property type="match status" value="1"/>
</dbReference>
<dbReference type="GO" id="GO:0043420">
    <property type="term" value="P:anthranilate metabolic process"/>
    <property type="evidence" value="ECO:0007669"/>
    <property type="project" value="UniProtKB-UniRule"/>
</dbReference>
<dbReference type="SUPFAM" id="SSF51182">
    <property type="entry name" value="RmlC-like cupins"/>
    <property type="match status" value="1"/>
</dbReference>
<dbReference type="NCBIfam" id="TIGR03037">
    <property type="entry name" value="anthran_nbaC"/>
    <property type="match status" value="1"/>
</dbReference>
<evidence type="ECO:0000256" key="1">
    <source>
        <dbReference type="ARBA" id="ARBA00001954"/>
    </source>
</evidence>
<dbReference type="Proteomes" id="UP000301737">
    <property type="component" value="Unassembled WGS sequence"/>
</dbReference>
<comment type="pathway">
    <text evidence="9">Cofactor biosynthesis; NAD(+) biosynthesis; quinolinate from L-kynurenine: step 3/3.</text>
</comment>
<feature type="binding site" evidence="9">
    <location>
        <position position="111"/>
    </location>
    <ligand>
        <name>Fe cation</name>
        <dbReference type="ChEBI" id="CHEBI:24875"/>
        <note>catalytic</note>
    </ligand>
</feature>
<dbReference type="PANTHER" id="PTHR15497:SF1">
    <property type="entry name" value="3-HYDROXYANTHRANILATE 3,4-DIOXYGENASE"/>
    <property type="match status" value="1"/>
</dbReference>
<dbReference type="EMBL" id="BIMX01000005">
    <property type="protein sequence ID" value="GCE98611.1"/>
    <property type="molecule type" value="Genomic_DNA"/>
</dbReference>
<evidence type="ECO:0000256" key="2">
    <source>
        <dbReference type="ARBA" id="ARBA00002752"/>
    </source>
</evidence>
<dbReference type="InterPro" id="IPR011051">
    <property type="entry name" value="RmlC_Cupin_sf"/>
</dbReference>
<name>A0A4C2E3V4_9SACH</name>
<dbReference type="GO" id="GO:0000334">
    <property type="term" value="F:3-hydroxyanthranilate 3,4-dioxygenase activity"/>
    <property type="evidence" value="ECO:0007669"/>
    <property type="project" value="UniProtKB-UniRule"/>
</dbReference>
<feature type="binding site" evidence="9">
    <location>
        <position position="58"/>
    </location>
    <ligand>
        <name>O2</name>
        <dbReference type="ChEBI" id="CHEBI:15379"/>
    </ligand>
</feature>
<keyword evidence="6 9" id="KW-0223">Dioxygenase</keyword>
<feature type="binding site" evidence="9">
    <location>
        <position position="62"/>
    </location>
    <ligand>
        <name>Fe cation</name>
        <dbReference type="ChEBI" id="CHEBI:24875"/>
        <note>catalytic</note>
    </ligand>
</feature>
<evidence type="ECO:0000256" key="9">
    <source>
        <dbReference type="HAMAP-Rule" id="MF_03019"/>
    </source>
</evidence>
<dbReference type="EC" id="1.13.11.6" evidence="9"/>
<feature type="binding site" evidence="9">
    <location>
        <position position="143"/>
    </location>
    <ligand>
        <name>a divalent metal cation</name>
        <dbReference type="ChEBI" id="CHEBI:60240"/>
    </ligand>
</feature>
<dbReference type="HAMAP" id="MF_00825">
    <property type="entry name" value="3_HAO"/>
    <property type="match status" value="1"/>
</dbReference>
<dbReference type="FunFam" id="2.60.120.10:FF:000093">
    <property type="entry name" value="3-hydroxyanthranilate 3,4-dioxygenase"/>
    <property type="match status" value="1"/>
</dbReference>
<dbReference type="InterPro" id="IPR014710">
    <property type="entry name" value="RmlC-like_jellyroll"/>
</dbReference>
<feature type="binding site" evidence="9">
    <location>
        <position position="115"/>
    </location>
    <ligand>
        <name>substrate</name>
    </ligand>
</feature>
<evidence type="ECO:0000256" key="7">
    <source>
        <dbReference type="ARBA" id="ARBA00023002"/>
    </source>
</evidence>
<dbReference type="GO" id="GO:0006569">
    <property type="term" value="P:L-tryptophan catabolic process"/>
    <property type="evidence" value="ECO:0007669"/>
    <property type="project" value="UniProtKB-UniRule"/>
</dbReference>
<feature type="binding site" evidence="9">
    <location>
        <position position="125"/>
    </location>
    <ligand>
        <name>substrate</name>
    </ligand>
</feature>
<comment type="catalytic activity">
    <reaction evidence="9">
        <text>3-hydroxyanthranilate + O2 = (2Z,4Z)-2-amino-3-carboxymuconate 6-semialdehyde</text>
        <dbReference type="Rhea" id="RHEA:17953"/>
        <dbReference type="ChEBI" id="CHEBI:15379"/>
        <dbReference type="ChEBI" id="CHEBI:36559"/>
        <dbReference type="ChEBI" id="CHEBI:77612"/>
        <dbReference type="EC" id="1.13.11.6"/>
    </reaction>
</comment>
<reference evidence="10 11" key="1">
    <citation type="submission" date="2019-01" db="EMBL/GenBank/DDBJ databases">
        <title>Draft Genome Sequencing of Zygosaccharomyces mellis Ca-7.</title>
        <authorList>
            <person name="Shiwa Y."/>
            <person name="Kanesaki Y."/>
            <person name="Ishige T."/>
            <person name="Mura K."/>
            <person name="Hori T."/>
            <person name="Tamura T."/>
        </authorList>
    </citation>
    <scope>NUCLEOTIDE SEQUENCE [LARGE SCALE GENOMIC DNA]</scope>
    <source>
        <strain evidence="10 11">Ca-7</strain>
    </source>
</reference>
<organism evidence="10 11">
    <name type="scientific">Zygosaccharomyces mellis</name>
    <dbReference type="NCBI Taxonomy" id="42258"/>
    <lineage>
        <taxon>Eukaryota</taxon>
        <taxon>Fungi</taxon>
        <taxon>Dikarya</taxon>
        <taxon>Ascomycota</taxon>
        <taxon>Saccharomycotina</taxon>
        <taxon>Saccharomycetes</taxon>
        <taxon>Saccharomycetales</taxon>
        <taxon>Saccharomycetaceae</taxon>
        <taxon>Zygosaccharomyces</taxon>
    </lineage>
</organism>
<dbReference type="GO" id="GO:0008198">
    <property type="term" value="F:ferrous iron binding"/>
    <property type="evidence" value="ECO:0007669"/>
    <property type="project" value="UniProtKB-UniRule"/>
</dbReference>
<dbReference type="Gene3D" id="2.60.120.10">
    <property type="entry name" value="Jelly Rolls"/>
    <property type="match status" value="1"/>
</dbReference>
<dbReference type="GO" id="GO:0019805">
    <property type="term" value="P:quinolinate biosynthetic process"/>
    <property type="evidence" value="ECO:0007669"/>
    <property type="project" value="UniProtKB-UniRule"/>
</dbReference>
<gene>
    <name evidence="9 10" type="primary">BNA1</name>
    <name evidence="10" type="ORF">ZYGM_004616</name>
</gene>
<feature type="binding site" evidence="9">
    <location>
        <position position="177"/>
    </location>
    <ligand>
        <name>a divalent metal cation</name>
        <dbReference type="ChEBI" id="CHEBI:60240"/>
    </ligand>
</feature>
<comment type="similarity">
    <text evidence="9">Belongs to the 3-HAO family.</text>
</comment>
<keyword evidence="3 9" id="KW-0963">Cytoplasm</keyword>
<evidence type="ECO:0000256" key="3">
    <source>
        <dbReference type="ARBA" id="ARBA00022490"/>
    </source>
</evidence>
<feature type="binding site" evidence="9">
    <location>
        <position position="180"/>
    </location>
    <ligand>
        <name>a divalent metal cation</name>
        <dbReference type="ChEBI" id="CHEBI:60240"/>
    </ligand>
</feature>
<evidence type="ECO:0000256" key="6">
    <source>
        <dbReference type="ARBA" id="ARBA00022964"/>
    </source>
</evidence>
<keyword evidence="11" id="KW-1185">Reference proteome</keyword>
<dbReference type="GO" id="GO:0034354">
    <property type="term" value="P:'de novo' NAD+ biosynthetic process from L-tryptophan"/>
    <property type="evidence" value="ECO:0007669"/>
    <property type="project" value="UniProtKB-UniRule"/>
</dbReference>
<sequence>MLRWVRTLRTPEKMLNTTPINLDLWLQENSHLLQPPVNNFCLHRGGFTVMIVGGPNERTDYHINPTPEYFLQKKGHMTLRVVDESLEGDERFKDIRIDEGSSYLLPGNTPHSPVRYANSVGIVVEQDRPEGSHDKMRWYCSNCRAIVHEIELQMLDLGTQVKEGILSFENDVGKRTCGKCGTLNHSRSA</sequence>
<evidence type="ECO:0000313" key="11">
    <source>
        <dbReference type="Proteomes" id="UP000301737"/>
    </source>
</evidence>
<keyword evidence="4 9" id="KW-0662">Pyridine nucleotide biosynthesis</keyword>
<evidence type="ECO:0000256" key="8">
    <source>
        <dbReference type="ARBA" id="ARBA00023004"/>
    </source>
</evidence>
<protein>
    <recommendedName>
        <fullName evidence="9">3-hydroxyanthranilate 3,4-dioxygenase</fullName>
        <ecNumber evidence="9">1.13.11.6</ecNumber>
    </recommendedName>
    <alternativeName>
        <fullName evidence="9">3-hydroxyanthranilate oxygenase</fullName>
        <shortName evidence="9">3-HAO</shortName>
    </alternativeName>
    <alternativeName>
        <fullName evidence="9">3-hydroxyanthranilic acid dioxygenase</fullName>
        <shortName evidence="9">HAD</shortName>
    </alternativeName>
    <alternativeName>
        <fullName evidence="9">Biosynthesis of nicotinic acid protein 1</fullName>
    </alternativeName>
</protein>
<comment type="subcellular location">
    <subcellularLocation>
        <location evidence="9">Cytoplasm</location>
    </subcellularLocation>
</comment>
<evidence type="ECO:0000256" key="4">
    <source>
        <dbReference type="ARBA" id="ARBA00022642"/>
    </source>
</evidence>
<feature type="binding site" evidence="9">
    <location>
        <position position="140"/>
    </location>
    <ligand>
        <name>a divalent metal cation</name>
        <dbReference type="ChEBI" id="CHEBI:60240"/>
    </ligand>
</feature>
<accession>A0A4C2E3V4</accession>
<dbReference type="CDD" id="cd06123">
    <property type="entry name" value="cupin_HAO"/>
    <property type="match status" value="1"/>
</dbReference>
<keyword evidence="8 9" id="KW-0408">Iron</keyword>
<feature type="binding site" evidence="9">
    <location>
        <position position="68"/>
    </location>
    <ligand>
        <name>substrate</name>
    </ligand>
</feature>